<keyword evidence="1 4" id="KW-0808">Transferase</keyword>
<dbReference type="Proteomes" id="UP000289954">
    <property type="component" value="Unassembled WGS sequence"/>
</dbReference>
<dbReference type="InterPro" id="IPR050832">
    <property type="entry name" value="Bact_Acetyltransf"/>
</dbReference>
<keyword evidence="2" id="KW-0012">Acyltransferase</keyword>
<dbReference type="EMBL" id="BIMR01000209">
    <property type="protein sequence ID" value="GCE77449.1"/>
    <property type="molecule type" value="Genomic_DNA"/>
</dbReference>
<dbReference type="RefSeq" id="WP_246013374.1">
    <property type="nucleotide sequence ID" value="NZ_BIMR01000209.1"/>
</dbReference>
<dbReference type="GO" id="GO:0016747">
    <property type="term" value="F:acyltransferase activity, transferring groups other than amino-acyl groups"/>
    <property type="evidence" value="ECO:0007669"/>
    <property type="project" value="InterPro"/>
</dbReference>
<gene>
    <name evidence="4" type="ORF">CBZ_25050</name>
</gene>
<dbReference type="AlphaFoldDB" id="A0A402DTH2"/>
<evidence type="ECO:0000256" key="2">
    <source>
        <dbReference type="ARBA" id="ARBA00023315"/>
    </source>
</evidence>
<proteinExistence type="predicted"/>
<evidence type="ECO:0000313" key="5">
    <source>
        <dbReference type="Proteomes" id="UP000289954"/>
    </source>
</evidence>
<name>A0A402DTH2_9CELL</name>
<sequence length="186" mass="19957">MPPEPSTPSARVTPVPAQPGDVDAIHALRRSLEDWMADRGVVQWPRGSLPRERVATQVAAGEWWVVPDGADDGRPGGSARALAATVRLLRADPDFWGDDTTPAVYVHGLMVDRRRSGDGLGAALLDWAAAQGRDAGVGLIRLDCRTSNPALRRYYEGRGFRAVGERDFGTHVNVLLEQPLGGDAGS</sequence>
<dbReference type="CDD" id="cd04301">
    <property type="entry name" value="NAT_SF"/>
    <property type="match status" value="1"/>
</dbReference>
<reference evidence="4 5" key="1">
    <citation type="submission" date="2019-01" db="EMBL/GenBank/DDBJ databases">
        <title>Draft genome sequence of Cellulomonas takizawaensis strain TKZ-21.</title>
        <authorList>
            <person name="Yamamura H."/>
            <person name="Hayashi T."/>
            <person name="Hamada M."/>
            <person name="Serisawa Y."/>
            <person name="Matsuyama K."/>
            <person name="Nakagawa Y."/>
            <person name="Otoguro M."/>
            <person name="Yanagida F."/>
            <person name="Hayakawa M."/>
        </authorList>
    </citation>
    <scope>NUCLEOTIDE SEQUENCE [LARGE SCALE GENOMIC DNA]</scope>
    <source>
        <strain evidence="4 5">NBRC12680</strain>
    </source>
</reference>
<dbReference type="InterPro" id="IPR016181">
    <property type="entry name" value="Acyl_CoA_acyltransferase"/>
</dbReference>
<dbReference type="InterPro" id="IPR000182">
    <property type="entry name" value="GNAT_dom"/>
</dbReference>
<evidence type="ECO:0000256" key="1">
    <source>
        <dbReference type="ARBA" id="ARBA00022679"/>
    </source>
</evidence>
<accession>A0A402DTH2</accession>
<dbReference type="PROSITE" id="PS51186">
    <property type="entry name" value="GNAT"/>
    <property type="match status" value="1"/>
</dbReference>
<feature type="domain" description="N-acetyltransferase" evidence="3">
    <location>
        <begin position="12"/>
        <end position="181"/>
    </location>
</feature>
<protein>
    <submittedName>
        <fullName evidence="4">N-acetyltransferase</fullName>
    </submittedName>
</protein>
<dbReference type="PANTHER" id="PTHR43877">
    <property type="entry name" value="AMINOALKYLPHOSPHONATE N-ACETYLTRANSFERASE-RELATED-RELATED"/>
    <property type="match status" value="1"/>
</dbReference>
<dbReference type="Pfam" id="PF00583">
    <property type="entry name" value="Acetyltransf_1"/>
    <property type="match status" value="1"/>
</dbReference>
<dbReference type="SUPFAM" id="SSF55729">
    <property type="entry name" value="Acyl-CoA N-acyltransferases (Nat)"/>
    <property type="match status" value="1"/>
</dbReference>
<dbReference type="Gene3D" id="3.40.630.30">
    <property type="match status" value="1"/>
</dbReference>
<organism evidence="4 5">
    <name type="scientific">Cellulomonas biazotea</name>
    <dbReference type="NCBI Taxonomy" id="1709"/>
    <lineage>
        <taxon>Bacteria</taxon>
        <taxon>Bacillati</taxon>
        <taxon>Actinomycetota</taxon>
        <taxon>Actinomycetes</taxon>
        <taxon>Micrococcales</taxon>
        <taxon>Cellulomonadaceae</taxon>
        <taxon>Cellulomonas</taxon>
    </lineage>
</organism>
<evidence type="ECO:0000259" key="3">
    <source>
        <dbReference type="PROSITE" id="PS51186"/>
    </source>
</evidence>
<keyword evidence="5" id="KW-1185">Reference proteome</keyword>
<comment type="caution">
    <text evidence="4">The sequence shown here is derived from an EMBL/GenBank/DDBJ whole genome shotgun (WGS) entry which is preliminary data.</text>
</comment>
<evidence type="ECO:0000313" key="4">
    <source>
        <dbReference type="EMBL" id="GCE77449.1"/>
    </source>
</evidence>